<organism evidence="2 3">
    <name type="scientific">Exocentrus adspersus</name>
    <dbReference type="NCBI Taxonomy" id="1586481"/>
    <lineage>
        <taxon>Eukaryota</taxon>
        <taxon>Metazoa</taxon>
        <taxon>Ecdysozoa</taxon>
        <taxon>Arthropoda</taxon>
        <taxon>Hexapoda</taxon>
        <taxon>Insecta</taxon>
        <taxon>Pterygota</taxon>
        <taxon>Neoptera</taxon>
        <taxon>Endopterygota</taxon>
        <taxon>Coleoptera</taxon>
        <taxon>Polyphaga</taxon>
        <taxon>Cucujiformia</taxon>
        <taxon>Chrysomeloidea</taxon>
        <taxon>Cerambycidae</taxon>
        <taxon>Lamiinae</taxon>
        <taxon>Acanthocinini</taxon>
        <taxon>Exocentrus</taxon>
    </lineage>
</organism>
<dbReference type="AlphaFoldDB" id="A0AAV8VPJ8"/>
<evidence type="ECO:0000313" key="3">
    <source>
        <dbReference type="Proteomes" id="UP001159042"/>
    </source>
</evidence>
<gene>
    <name evidence="2" type="ORF">NQ315_016615</name>
</gene>
<sequence>MRKVAILVIALVLAPGLQSATITTFPHLIIPETRPENIPEVGILPHPVPEVEALPLPIPELEALPLPIPEIEVLPHPIPEVEAVLPELVTVNPCDACFEYMSSLIEQLTAVPETPVHPELPELEVEEPEVIRPLPESVPEDLRPLPVPEQPEIGVNPIPMPVVPEIDLRPLPLPIQPETEVNPMPLPIAPELIVSSEALPDEY</sequence>
<keyword evidence="3" id="KW-1185">Reference proteome</keyword>
<accession>A0AAV8VPJ8</accession>
<evidence type="ECO:0000256" key="1">
    <source>
        <dbReference type="SAM" id="SignalP"/>
    </source>
</evidence>
<name>A0AAV8VPJ8_9CUCU</name>
<reference evidence="2 3" key="1">
    <citation type="journal article" date="2023" name="Insect Mol. Biol.">
        <title>Genome sequencing provides insights into the evolution of gene families encoding plant cell wall-degrading enzymes in longhorned beetles.</title>
        <authorList>
            <person name="Shin N.R."/>
            <person name="Okamura Y."/>
            <person name="Kirsch R."/>
            <person name="Pauchet Y."/>
        </authorList>
    </citation>
    <scope>NUCLEOTIDE SEQUENCE [LARGE SCALE GENOMIC DNA]</scope>
    <source>
        <strain evidence="2">EAD_L_NR</strain>
    </source>
</reference>
<comment type="caution">
    <text evidence="2">The sequence shown here is derived from an EMBL/GenBank/DDBJ whole genome shotgun (WGS) entry which is preliminary data.</text>
</comment>
<feature type="signal peptide" evidence="1">
    <location>
        <begin position="1"/>
        <end position="19"/>
    </location>
</feature>
<protein>
    <submittedName>
        <fullName evidence="2">Uncharacterized protein</fullName>
    </submittedName>
</protein>
<dbReference type="Proteomes" id="UP001159042">
    <property type="component" value="Unassembled WGS sequence"/>
</dbReference>
<feature type="chain" id="PRO_5043529913" evidence="1">
    <location>
        <begin position="20"/>
        <end position="203"/>
    </location>
</feature>
<keyword evidence="1" id="KW-0732">Signal</keyword>
<evidence type="ECO:0000313" key="2">
    <source>
        <dbReference type="EMBL" id="KAJ8915940.1"/>
    </source>
</evidence>
<dbReference type="EMBL" id="JANEYG010000047">
    <property type="protein sequence ID" value="KAJ8915940.1"/>
    <property type="molecule type" value="Genomic_DNA"/>
</dbReference>
<proteinExistence type="predicted"/>